<dbReference type="SMART" id="SM00516">
    <property type="entry name" value="SEC14"/>
    <property type="match status" value="1"/>
</dbReference>
<dbReference type="FunFam" id="3.90.190.10:FF:000026">
    <property type="entry name" value="tyrosine-protein phosphatase non-receptor type 9"/>
    <property type="match status" value="1"/>
</dbReference>
<keyword evidence="6" id="KW-1185">Reference proteome</keyword>
<dbReference type="InterPro" id="IPR001251">
    <property type="entry name" value="CRAL-TRIO_dom"/>
</dbReference>
<name>A0A8J9Y9G5_9NEOP</name>
<evidence type="ECO:0000313" key="6">
    <source>
        <dbReference type="Proteomes" id="UP000838878"/>
    </source>
</evidence>
<dbReference type="InterPro" id="IPR003595">
    <property type="entry name" value="Tyr_Pase_cat"/>
</dbReference>
<proteinExistence type="predicted"/>
<dbReference type="EMBL" id="OV170232">
    <property type="protein sequence ID" value="CAH0718230.1"/>
    <property type="molecule type" value="Genomic_DNA"/>
</dbReference>
<dbReference type="PANTHER" id="PTHR19134:SF534">
    <property type="entry name" value="LD27988P"/>
    <property type="match status" value="1"/>
</dbReference>
<dbReference type="Gene3D" id="3.40.525.10">
    <property type="entry name" value="CRAL-TRIO lipid binding domain"/>
    <property type="match status" value="1"/>
</dbReference>
<dbReference type="InterPro" id="IPR000387">
    <property type="entry name" value="Tyr_Pase_dom"/>
</dbReference>
<dbReference type="Pfam" id="PF00102">
    <property type="entry name" value="Y_phosphatase"/>
    <property type="match status" value="1"/>
</dbReference>
<dbReference type="SMART" id="SM00194">
    <property type="entry name" value="PTPc"/>
    <property type="match status" value="1"/>
</dbReference>
<feature type="domain" description="Tyrosine-protein phosphatase" evidence="2">
    <location>
        <begin position="424"/>
        <end position="696"/>
    </location>
</feature>
<dbReference type="InterPro" id="IPR050348">
    <property type="entry name" value="Protein-Tyr_Phosphatase"/>
</dbReference>
<dbReference type="InterPro" id="IPR016130">
    <property type="entry name" value="Tyr_Pase_AS"/>
</dbReference>
<accession>A0A8J9Y9G5</accession>
<dbReference type="PROSITE" id="PS50055">
    <property type="entry name" value="TYR_PHOSPHATASE_PTP"/>
    <property type="match status" value="1"/>
</dbReference>
<dbReference type="SMART" id="SM00404">
    <property type="entry name" value="PTPc_motif"/>
    <property type="match status" value="1"/>
</dbReference>
<dbReference type="Gene3D" id="3.90.190.10">
    <property type="entry name" value="Protein tyrosine phosphatase superfamily"/>
    <property type="match status" value="1"/>
</dbReference>
<dbReference type="SUPFAM" id="SSF52087">
    <property type="entry name" value="CRAL/TRIO domain"/>
    <property type="match status" value="2"/>
</dbReference>
<evidence type="ECO:0000313" key="5">
    <source>
        <dbReference type="EMBL" id="CAH0718230.1"/>
    </source>
</evidence>
<dbReference type="OrthoDB" id="10051650at2759"/>
<evidence type="ECO:0000259" key="2">
    <source>
        <dbReference type="PROSITE" id="PS50055"/>
    </source>
</evidence>
<dbReference type="SMART" id="SM01100">
    <property type="entry name" value="CRAL_TRIO_N"/>
    <property type="match status" value="1"/>
</dbReference>
<feature type="domain" description="CRAL-TRIO" evidence="4">
    <location>
        <begin position="82"/>
        <end position="279"/>
    </location>
</feature>
<gene>
    <name evidence="5" type="ORF">BINO364_LOCUS4749</name>
</gene>
<dbReference type="Pfam" id="PF00650">
    <property type="entry name" value="CRAL_TRIO"/>
    <property type="match status" value="2"/>
</dbReference>
<dbReference type="PROSITE" id="PS50056">
    <property type="entry name" value="TYR_PHOSPHATASE_2"/>
    <property type="match status" value="1"/>
</dbReference>
<organism evidence="5 6">
    <name type="scientific">Brenthis ino</name>
    <name type="common">lesser marbled fritillary</name>
    <dbReference type="NCBI Taxonomy" id="405034"/>
    <lineage>
        <taxon>Eukaryota</taxon>
        <taxon>Metazoa</taxon>
        <taxon>Ecdysozoa</taxon>
        <taxon>Arthropoda</taxon>
        <taxon>Hexapoda</taxon>
        <taxon>Insecta</taxon>
        <taxon>Pterygota</taxon>
        <taxon>Neoptera</taxon>
        <taxon>Endopterygota</taxon>
        <taxon>Lepidoptera</taxon>
        <taxon>Glossata</taxon>
        <taxon>Ditrysia</taxon>
        <taxon>Papilionoidea</taxon>
        <taxon>Nymphalidae</taxon>
        <taxon>Heliconiinae</taxon>
        <taxon>Argynnini</taxon>
        <taxon>Brenthis</taxon>
    </lineage>
</organism>
<evidence type="ECO:0000256" key="1">
    <source>
        <dbReference type="SAM" id="MobiDB-lite"/>
    </source>
</evidence>
<protein>
    <recommendedName>
        <fullName evidence="7">Tyrosine-protein phosphatase non-receptor type 9</fullName>
    </recommendedName>
</protein>
<dbReference type="SUPFAM" id="SSF52799">
    <property type="entry name" value="(Phosphotyrosine protein) phosphatases II"/>
    <property type="match status" value="1"/>
</dbReference>
<dbReference type="AlphaFoldDB" id="A0A8J9Y9G5"/>
<dbReference type="Proteomes" id="UP000838878">
    <property type="component" value="Chromosome 12"/>
</dbReference>
<dbReference type="InterPro" id="IPR000242">
    <property type="entry name" value="PTP_cat"/>
</dbReference>
<dbReference type="PRINTS" id="PR00700">
    <property type="entry name" value="PRTYPHPHTASE"/>
</dbReference>
<sequence>MDQNFNIFNVEKKFLQQLFLFLQATKAFLDALSETGATCISRATAIKFLLARKFDVARAHTLWRQHEATRRREGLIKFEPFEDPLKSELETGKFTILPTRDATGAAIAVFTANKHFPTQTTHQTTLQGVVYQLDVALQSVDTQRAGLVFIYDMTDSKYTNFDYELSQKILTMLKNDIKEIGDVEGDVEKLMEFYEGLPYMSYSDCTVHFAYKGGYPAKLKKVLIVTAPLWFKAPFRILRLFVREKLRERVHTVSAPQLGVHIPRASLPRQLGGQLEPDHAAWLEHCRNCYTNNLNTKLDGVIDDYVISNHIPPVKTQNGIIDAEEPCDMSSERLDNGSDIMHISGDPPYTCDPSPLRHTHGYNGDMKAAHIHSDEDDLDLITRGTWSSGEASPGLSDEECGGGGAGETPAALLARVRALGRRGLVAEYEEIRARPPNGTFHHAKLPSNLAKNRYTDVLCYDHSRVPLSLRDDDPASDYINANYVDGYKQRNAFICTQGPLPKTFGDFWRMVWEQNSLVIVMTTRTVERGRVKCGQYWPAPGARAEHAGLAVLNEAHDQHDDYVVSHLLLTDLRTEQRRRVWHGQYTRWPDYGVPGGGRAAPVLRFLELVRRAQQRARHELGDAWAGHSRGPPIVVHCSAGIGRTGTFLTLDTCTSRLAAEGVADVRGAVERIRQQRAHSIQMPDQYVFCHLALLEYAVMHGYLESADLTGFDEDNEEESE</sequence>
<dbReference type="SUPFAM" id="SSF46938">
    <property type="entry name" value="CRAL/TRIO N-terminal domain"/>
    <property type="match status" value="1"/>
</dbReference>
<dbReference type="InterPro" id="IPR036865">
    <property type="entry name" value="CRAL-TRIO_dom_sf"/>
</dbReference>
<dbReference type="PROSITE" id="PS00383">
    <property type="entry name" value="TYR_PHOSPHATASE_1"/>
    <property type="match status" value="1"/>
</dbReference>
<dbReference type="InterPro" id="IPR029021">
    <property type="entry name" value="Prot-tyrosine_phosphatase-like"/>
</dbReference>
<reference evidence="5" key="1">
    <citation type="submission" date="2021-12" db="EMBL/GenBank/DDBJ databases">
        <authorList>
            <person name="Martin H S."/>
        </authorList>
    </citation>
    <scope>NUCLEOTIDE SEQUENCE</scope>
</reference>
<dbReference type="PROSITE" id="PS50191">
    <property type="entry name" value="CRAL_TRIO"/>
    <property type="match status" value="1"/>
</dbReference>
<feature type="non-terminal residue" evidence="5">
    <location>
        <position position="720"/>
    </location>
</feature>
<dbReference type="CDD" id="cd00170">
    <property type="entry name" value="SEC14"/>
    <property type="match status" value="1"/>
</dbReference>
<dbReference type="GO" id="GO:0048666">
    <property type="term" value="P:neuron development"/>
    <property type="evidence" value="ECO:0007669"/>
    <property type="project" value="UniProtKB-ARBA"/>
</dbReference>
<dbReference type="PANTHER" id="PTHR19134">
    <property type="entry name" value="RECEPTOR-TYPE TYROSINE-PROTEIN PHOSPHATASE"/>
    <property type="match status" value="1"/>
</dbReference>
<dbReference type="InterPro" id="IPR011074">
    <property type="entry name" value="CRAL/TRIO_N_dom"/>
</dbReference>
<dbReference type="GO" id="GO:0004725">
    <property type="term" value="F:protein tyrosine phosphatase activity"/>
    <property type="evidence" value="ECO:0007669"/>
    <property type="project" value="InterPro"/>
</dbReference>
<evidence type="ECO:0000259" key="3">
    <source>
        <dbReference type="PROSITE" id="PS50056"/>
    </source>
</evidence>
<dbReference type="GO" id="GO:0009653">
    <property type="term" value="P:anatomical structure morphogenesis"/>
    <property type="evidence" value="ECO:0007669"/>
    <property type="project" value="UniProtKB-ARBA"/>
</dbReference>
<feature type="region of interest" description="Disordered" evidence="1">
    <location>
        <begin position="387"/>
        <end position="406"/>
    </location>
</feature>
<evidence type="ECO:0008006" key="7">
    <source>
        <dbReference type="Google" id="ProtNLM"/>
    </source>
</evidence>
<dbReference type="InterPro" id="IPR036273">
    <property type="entry name" value="CRAL/TRIO_N_dom_sf"/>
</dbReference>
<evidence type="ECO:0000259" key="4">
    <source>
        <dbReference type="PROSITE" id="PS50191"/>
    </source>
</evidence>
<feature type="domain" description="Tyrosine specific protein phosphatases" evidence="3">
    <location>
        <begin position="603"/>
        <end position="687"/>
    </location>
</feature>